<dbReference type="HOGENOM" id="CLU_3118065_0_0_0"/>
<reference evidence="1 2" key="1">
    <citation type="journal article" date="2014" name="PLoS ONE">
        <title>The first complete genome sequence of the class fimbriimonadia in the phylum armatimonadetes.</title>
        <authorList>
            <person name="Hu Z.Y."/>
            <person name="Wang Y.Z."/>
            <person name="Im W.T."/>
            <person name="Wang S.Y."/>
            <person name="Zhao G.P."/>
            <person name="Zheng H.J."/>
            <person name="Quan Z.X."/>
        </authorList>
    </citation>
    <scope>NUCLEOTIDE SEQUENCE [LARGE SCALE GENOMIC DNA]</scope>
    <source>
        <strain evidence="1">Gsoil 348</strain>
    </source>
</reference>
<keyword evidence="2" id="KW-1185">Reference proteome</keyword>
<dbReference type="EMBL" id="CP007139">
    <property type="protein sequence ID" value="AIE85880.1"/>
    <property type="molecule type" value="Genomic_DNA"/>
</dbReference>
<organism evidence="1 2">
    <name type="scientific">Fimbriimonas ginsengisoli Gsoil 348</name>
    <dbReference type="NCBI Taxonomy" id="661478"/>
    <lineage>
        <taxon>Bacteria</taxon>
        <taxon>Bacillati</taxon>
        <taxon>Armatimonadota</taxon>
        <taxon>Fimbriimonadia</taxon>
        <taxon>Fimbriimonadales</taxon>
        <taxon>Fimbriimonadaceae</taxon>
        <taxon>Fimbriimonas</taxon>
    </lineage>
</organism>
<dbReference type="STRING" id="661478.OP10G_2512"/>
<evidence type="ECO:0000313" key="2">
    <source>
        <dbReference type="Proteomes" id="UP000027982"/>
    </source>
</evidence>
<dbReference type="AlphaFoldDB" id="A0A068NSX9"/>
<sequence>MINWDMPGPRAGTSTPNPLLLPFAAEFVRRPALQPRRQEEGAPDYDLMQV</sequence>
<proteinExistence type="predicted"/>
<evidence type="ECO:0000313" key="1">
    <source>
        <dbReference type="EMBL" id="AIE85880.1"/>
    </source>
</evidence>
<name>A0A068NSX9_FIMGI</name>
<accession>A0A068NSX9</accession>
<gene>
    <name evidence="1" type="ORF">OP10G_2512</name>
</gene>
<dbReference type="Proteomes" id="UP000027982">
    <property type="component" value="Chromosome"/>
</dbReference>
<dbReference type="KEGG" id="fgi:OP10G_2512"/>
<protein>
    <submittedName>
        <fullName evidence="1">Uncharacterized protein</fullName>
    </submittedName>
</protein>